<dbReference type="SUPFAM" id="SSF48452">
    <property type="entry name" value="TPR-like"/>
    <property type="match status" value="4"/>
</dbReference>
<dbReference type="SUPFAM" id="SSF52540">
    <property type="entry name" value="P-loop containing nucleoside triphosphate hydrolases"/>
    <property type="match status" value="1"/>
</dbReference>
<dbReference type="PANTHER" id="PTHR19959:SF119">
    <property type="entry name" value="FUNGAL LIPASE-LIKE DOMAIN-CONTAINING PROTEIN"/>
    <property type="match status" value="1"/>
</dbReference>
<organism evidence="2 3">
    <name type="scientific">Actinoplanes lobatus</name>
    <dbReference type="NCBI Taxonomy" id="113568"/>
    <lineage>
        <taxon>Bacteria</taxon>
        <taxon>Bacillati</taxon>
        <taxon>Actinomycetota</taxon>
        <taxon>Actinomycetes</taxon>
        <taxon>Micromonosporales</taxon>
        <taxon>Micromonosporaceae</taxon>
        <taxon>Actinoplanes</taxon>
    </lineage>
</organism>
<dbReference type="RefSeq" id="WP_229807316.1">
    <property type="nucleotide sequence ID" value="NZ_BOMP01000114.1"/>
</dbReference>
<dbReference type="InterPro" id="IPR011717">
    <property type="entry name" value="TPR-4"/>
</dbReference>
<dbReference type="Pfam" id="PF13424">
    <property type="entry name" value="TPR_12"/>
    <property type="match status" value="3"/>
</dbReference>
<feature type="domain" description="Anaphase-promoting complex subunit 5" evidence="1">
    <location>
        <begin position="518"/>
        <end position="539"/>
    </location>
</feature>
<dbReference type="InterPro" id="IPR019734">
    <property type="entry name" value="TPR_rpt"/>
</dbReference>
<reference evidence="2 3" key="1">
    <citation type="submission" date="2020-08" db="EMBL/GenBank/DDBJ databases">
        <title>Sequencing the genomes of 1000 actinobacteria strains.</title>
        <authorList>
            <person name="Klenk H.-P."/>
        </authorList>
    </citation>
    <scope>NUCLEOTIDE SEQUENCE [LARGE SCALE GENOMIC DNA]</scope>
    <source>
        <strain evidence="2 3">DSM 43150</strain>
    </source>
</reference>
<proteinExistence type="predicted"/>
<sequence length="1176" mass="125839">MGGQRVEGSVVFGDVVQITDVRGAVTVSTVKPPYRVAVMPTALRPLTVEQARAQPSRLLLARHQVVPFTGRDRALATLTGWMGNDDPVAVQLVHGAGGQGKTRLADELSARYTAAGWTVWQVTHTSTTASRVPVPGSAVLAVVDYADRWPASALLALLTQLRGLQAQAGIRIRVLLLGRSDGYWWPALANRADGDLHIETTQMALPPLAADSADDRPALFRTAAARFAAALGVERSGDWPVPSMSGNGFGQVLAVHMAALAAVDASRHGQPAPTQPHAVSAYLLNREQDYWHRLHTRAEAPVQSPPETMHRAVVVATLTGARPRATARTSLLQAGFAETRTGADRIIDDHLTCYPPADTRTVFEPLHPDRLGEDLIALSTPGHGAATSLQRDWTPEAITALLGGEAPPEWTATVVTVLVETAHRWPHIAADLLFPLVREHPELAVAAGGATLIRLAGIADVDLTALEALEPLLPGEPHIDLDIAAAAISSRLTPHRLARTTDPFEQSQLHFGHAYRLMNIGQNDQALVAAEEAVTICRRLVADDANTYLPFLALSLTNFGAVLPELGRWEQSLTVSGEAADIYRRLAEDDDPGLYLPLLAVSAHNLGACLSELGRWEQALDPAGEATAIYRRLAAADPETHLSSLAGSLSGLGTVLARLGRLDESLTVAEEAAVLGRRSAAHNPQGRLPDLAMSLTNLGTVLSDLGRSDEALTVTEEATALYRRLAGENPDAYLPDLATSLSNLGSRLSARGRWEQGLSAAEEAEEIYRRLAEENPDVHLSGLAMSLTNFGPRLFELGRREQGLTMAEEAVAISRRLAESNPDAHLPGLAIALSNLGAFLLRLGRREQGLLATEEAVAVRRRLAEKNPDAHLPDLAGSLTNLGLGLSELGRRDQGLAAAEEAVAICWRLAEKNPDAHLAGLAMSLINLSVALSGMDRDQEALAAKLEALDLYRWLAEADPDAWLPGLAVTLRNLGLFLSELGRCDHGLVPAEEAVAVFRRLAEENPDVHLSGLAEASSLLGACLSELGRCAEGLTHISEAVAVFRGLAEMDQQTYLPHLAMSLNNLGACLSQLDRYEQALPPAEEAVAVYRRLAGDDPYAVSDLAGSLSVHARVCAHVTGGLSRAFESITEAIRIYESLAPDRFAGELRWAHLILADVLDGLGRSEEATEVRERAG</sequence>
<dbReference type="Proteomes" id="UP000590511">
    <property type="component" value="Unassembled WGS sequence"/>
</dbReference>
<dbReference type="PANTHER" id="PTHR19959">
    <property type="entry name" value="KINESIN LIGHT CHAIN"/>
    <property type="match status" value="1"/>
</dbReference>
<dbReference type="Pfam" id="PF13374">
    <property type="entry name" value="TPR_10"/>
    <property type="match status" value="2"/>
</dbReference>
<dbReference type="InterPro" id="IPR026000">
    <property type="entry name" value="Apc5_dom"/>
</dbReference>
<feature type="domain" description="Anaphase-promoting complex subunit 5" evidence="1">
    <location>
        <begin position="829"/>
        <end position="861"/>
    </location>
</feature>
<evidence type="ECO:0000313" key="2">
    <source>
        <dbReference type="EMBL" id="MBB4752704.1"/>
    </source>
</evidence>
<dbReference type="Pfam" id="PF07721">
    <property type="entry name" value="TPR_4"/>
    <property type="match status" value="1"/>
</dbReference>
<accession>A0A7W7MJL6</accession>
<dbReference type="EMBL" id="JACHNC010000001">
    <property type="protein sequence ID" value="MBB4752704.1"/>
    <property type="molecule type" value="Genomic_DNA"/>
</dbReference>
<dbReference type="Pfam" id="PF12862">
    <property type="entry name" value="ANAPC5"/>
    <property type="match status" value="2"/>
</dbReference>
<dbReference type="InterPro" id="IPR011990">
    <property type="entry name" value="TPR-like_helical_dom_sf"/>
</dbReference>
<evidence type="ECO:0000259" key="1">
    <source>
        <dbReference type="Pfam" id="PF12862"/>
    </source>
</evidence>
<dbReference type="InterPro" id="IPR027417">
    <property type="entry name" value="P-loop_NTPase"/>
</dbReference>
<gene>
    <name evidence="2" type="ORF">BJ964_006865</name>
</gene>
<evidence type="ECO:0000313" key="3">
    <source>
        <dbReference type="Proteomes" id="UP000590511"/>
    </source>
</evidence>
<dbReference type="AlphaFoldDB" id="A0A7W7MJL6"/>
<dbReference type="SMART" id="SM00028">
    <property type="entry name" value="TPR"/>
    <property type="match status" value="9"/>
</dbReference>
<dbReference type="Gene3D" id="1.25.40.10">
    <property type="entry name" value="Tetratricopeptide repeat domain"/>
    <property type="match status" value="4"/>
</dbReference>
<comment type="caution">
    <text evidence="2">The sequence shown here is derived from an EMBL/GenBank/DDBJ whole genome shotgun (WGS) entry which is preliminary data.</text>
</comment>
<name>A0A7W7MJL6_9ACTN</name>
<protein>
    <submittedName>
        <fullName evidence="2">Tetratricopeptide (TPR) repeat protein</fullName>
    </submittedName>
</protein>
<dbReference type="GO" id="GO:0042802">
    <property type="term" value="F:identical protein binding"/>
    <property type="evidence" value="ECO:0007669"/>
    <property type="project" value="InterPro"/>
</dbReference>